<dbReference type="AlphaFoldDB" id="A0A2T3BAR1"/>
<name>A0A2T3BAR1_AMORE</name>
<dbReference type="EMBL" id="KZ679007">
    <property type="protein sequence ID" value="PSS25354.1"/>
    <property type="molecule type" value="Genomic_DNA"/>
</dbReference>
<organism evidence="2 3">
    <name type="scientific">Amorphotheca resinae ATCC 22711</name>
    <dbReference type="NCBI Taxonomy" id="857342"/>
    <lineage>
        <taxon>Eukaryota</taxon>
        <taxon>Fungi</taxon>
        <taxon>Dikarya</taxon>
        <taxon>Ascomycota</taxon>
        <taxon>Pezizomycotina</taxon>
        <taxon>Leotiomycetes</taxon>
        <taxon>Helotiales</taxon>
        <taxon>Amorphothecaceae</taxon>
        <taxon>Amorphotheca</taxon>
    </lineage>
</organism>
<evidence type="ECO:0000313" key="3">
    <source>
        <dbReference type="Proteomes" id="UP000241818"/>
    </source>
</evidence>
<accession>A0A2T3BAR1</accession>
<gene>
    <name evidence="2" type="ORF">M430DRAFT_201125</name>
</gene>
<proteinExistence type="predicted"/>
<dbReference type="RefSeq" id="XP_024723953.1">
    <property type="nucleotide sequence ID" value="XM_024864219.1"/>
</dbReference>
<protein>
    <recommendedName>
        <fullName evidence="4">F-box domain-containing protein</fullName>
    </recommendedName>
</protein>
<dbReference type="InParanoid" id="A0A2T3BAR1"/>
<evidence type="ECO:0000313" key="2">
    <source>
        <dbReference type="EMBL" id="PSS25354.1"/>
    </source>
</evidence>
<dbReference type="Proteomes" id="UP000241818">
    <property type="component" value="Unassembled WGS sequence"/>
</dbReference>
<sequence>MTTLDSIGTRTTLSNLASEIHLDIIARLPYDARASLRRANSYFHSLIPPFSHKDLLVAEREEYAAARDLLTCKYCLRLRHKSEFGDNMTKKKKARGGSENYNRFCVRCGLHPPLGCGAYSPGNSVKWCGQEFTVVFCVRCRKMELAEDDGTLGECRHSRKRRIDILRKQEEQERRVKRQAEREAWHRRMEEFLGSDTSSGGEFDDLDSNPDANWDNEST</sequence>
<keyword evidence="3" id="KW-1185">Reference proteome</keyword>
<feature type="region of interest" description="Disordered" evidence="1">
    <location>
        <begin position="189"/>
        <end position="219"/>
    </location>
</feature>
<reference evidence="2 3" key="1">
    <citation type="journal article" date="2018" name="New Phytol.">
        <title>Comparative genomics and transcriptomics depict ericoid mycorrhizal fungi as versatile saprotrophs and plant mutualists.</title>
        <authorList>
            <person name="Martino E."/>
            <person name="Morin E."/>
            <person name="Grelet G.A."/>
            <person name="Kuo A."/>
            <person name="Kohler A."/>
            <person name="Daghino S."/>
            <person name="Barry K.W."/>
            <person name="Cichocki N."/>
            <person name="Clum A."/>
            <person name="Dockter R.B."/>
            <person name="Hainaut M."/>
            <person name="Kuo R.C."/>
            <person name="LaButti K."/>
            <person name="Lindahl B.D."/>
            <person name="Lindquist E.A."/>
            <person name="Lipzen A."/>
            <person name="Khouja H.R."/>
            <person name="Magnuson J."/>
            <person name="Murat C."/>
            <person name="Ohm R.A."/>
            <person name="Singer S.W."/>
            <person name="Spatafora J.W."/>
            <person name="Wang M."/>
            <person name="Veneault-Fourrey C."/>
            <person name="Henrissat B."/>
            <person name="Grigoriev I.V."/>
            <person name="Martin F.M."/>
            <person name="Perotto S."/>
        </authorList>
    </citation>
    <scope>NUCLEOTIDE SEQUENCE [LARGE SCALE GENOMIC DNA]</scope>
    <source>
        <strain evidence="2 3">ATCC 22711</strain>
    </source>
</reference>
<evidence type="ECO:0008006" key="4">
    <source>
        <dbReference type="Google" id="ProtNLM"/>
    </source>
</evidence>
<dbReference type="GeneID" id="36572300"/>
<dbReference type="OrthoDB" id="5281164at2759"/>
<evidence type="ECO:0000256" key="1">
    <source>
        <dbReference type="SAM" id="MobiDB-lite"/>
    </source>
</evidence>